<feature type="domain" description="Helicase-associated" evidence="7">
    <location>
        <begin position="1"/>
        <end position="84"/>
    </location>
</feature>
<dbReference type="GO" id="GO:0003723">
    <property type="term" value="F:RNA binding"/>
    <property type="evidence" value="ECO:0007669"/>
    <property type="project" value="TreeGrafter"/>
</dbReference>
<dbReference type="InterPro" id="IPR007502">
    <property type="entry name" value="Helicase-assoc_dom"/>
</dbReference>
<dbReference type="Proteomes" id="UP000267096">
    <property type="component" value="Unassembled WGS sequence"/>
</dbReference>
<evidence type="ECO:0000259" key="7">
    <source>
        <dbReference type="SMART" id="SM00847"/>
    </source>
</evidence>
<dbReference type="GO" id="GO:0005524">
    <property type="term" value="F:ATP binding"/>
    <property type="evidence" value="ECO:0007669"/>
    <property type="project" value="UniProtKB-KW"/>
</dbReference>
<protein>
    <submittedName>
        <fullName evidence="10">Probable ATP-dependent RNA helicase A (inferred by orthology to a C. elegans protein)</fullName>
    </submittedName>
</protein>
<proteinExistence type="inferred from homology"/>
<keyword evidence="6" id="KW-0472">Membrane</keyword>
<dbReference type="GO" id="GO:0003724">
    <property type="term" value="F:RNA helicase activity"/>
    <property type="evidence" value="ECO:0007669"/>
    <property type="project" value="TreeGrafter"/>
</dbReference>
<dbReference type="GO" id="GO:0045944">
    <property type="term" value="P:positive regulation of transcription by RNA polymerase II"/>
    <property type="evidence" value="ECO:0007669"/>
    <property type="project" value="TreeGrafter"/>
</dbReference>
<dbReference type="Pfam" id="PF04408">
    <property type="entry name" value="WHD_HA2"/>
    <property type="match status" value="1"/>
</dbReference>
<sequence>MSALDSNSELTELGRIIARLPIDPIVGKTLILATAFGVGDTMSTLAAATSFNTPFVSRDRMSSKLTRQQRSFSGNRFSDHVALICLFNQWKTVVSRGPNVERNFIDRFSVNSAVLNMTADAKRQLIEVLMGSGFAESLFSPVYVSNSEPDPDLDLIISLLVYGLFSDFFCVTFAIYSLKQLTHSWVITIGERLFLNAPGGFK</sequence>
<dbReference type="PANTHER" id="PTHR18934:SF119">
    <property type="entry name" value="ATP-DEPENDENT RNA HELICASE A"/>
    <property type="match status" value="1"/>
</dbReference>
<evidence type="ECO:0000313" key="10">
    <source>
        <dbReference type="WBParaSite" id="ASIM_0000455301-mRNA-1"/>
    </source>
</evidence>
<comment type="similarity">
    <text evidence="1">Belongs to the DEAD box helicase family. DEAH subfamily.</text>
</comment>
<name>A0A0M3JAD3_ANISI</name>
<evidence type="ECO:0000313" key="9">
    <source>
        <dbReference type="Proteomes" id="UP000267096"/>
    </source>
</evidence>
<keyword evidence="6" id="KW-0812">Transmembrane</keyword>
<evidence type="ECO:0000256" key="4">
    <source>
        <dbReference type="ARBA" id="ARBA00022806"/>
    </source>
</evidence>
<keyword evidence="3" id="KW-0378">Hydrolase</keyword>
<dbReference type="GO" id="GO:0043138">
    <property type="term" value="F:3'-5' DNA helicase activity"/>
    <property type="evidence" value="ECO:0007669"/>
    <property type="project" value="TreeGrafter"/>
</dbReference>
<keyword evidence="2" id="KW-0547">Nucleotide-binding</keyword>
<evidence type="ECO:0000313" key="8">
    <source>
        <dbReference type="EMBL" id="VDK23706.1"/>
    </source>
</evidence>
<dbReference type="GO" id="GO:0050684">
    <property type="term" value="P:regulation of mRNA processing"/>
    <property type="evidence" value="ECO:0007669"/>
    <property type="project" value="TreeGrafter"/>
</dbReference>
<keyword evidence="9" id="KW-1185">Reference proteome</keyword>
<feature type="transmembrane region" description="Helical" evidence="6">
    <location>
        <begin position="156"/>
        <end position="178"/>
    </location>
</feature>
<evidence type="ECO:0000256" key="5">
    <source>
        <dbReference type="ARBA" id="ARBA00022840"/>
    </source>
</evidence>
<reference evidence="10" key="1">
    <citation type="submission" date="2017-02" db="UniProtKB">
        <authorList>
            <consortium name="WormBaseParasite"/>
        </authorList>
    </citation>
    <scope>IDENTIFICATION</scope>
</reference>
<gene>
    <name evidence="8" type="ORF">ASIM_LOCUS4368</name>
</gene>
<dbReference type="WBParaSite" id="ASIM_0000455301-mRNA-1">
    <property type="protein sequence ID" value="ASIM_0000455301-mRNA-1"/>
    <property type="gene ID" value="ASIM_0000455301"/>
</dbReference>
<dbReference type="Gene3D" id="1.20.120.1080">
    <property type="match status" value="1"/>
</dbReference>
<keyword evidence="6" id="KW-1133">Transmembrane helix</keyword>
<dbReference type="Pfam" id="PF21010">
    <property type="entry name" value="HA2_C"/>
    <property type="match status" value="1"/>
</dbReference>
<reference evidence="8 9" key="2">
    <citation type="submission" date="2018-11" db="EMBL/GenBank/DDBJ databases">
        <authorList>
            <consortium name="Pathogen Informatics"/>
        </authorList>
    </citation>
    <scope>NUCLEOTIDE SEQUENCE [LARGE SCALE GENOMIC DNA]</scope>
</reference>
<evidence type="ECO:0000256" key="2">
    <source>
        <dbReference type="ARBA" id="ARBA00022741"/>
    </source>
</evidence>
<dbReference type="SMART" id="SM00847">
    <property type="entry name" value="HA2"/>
    <property type="match status" value="1"/>
</dbReference>
<dbReference type="EMBL" id="UYRR01007542">
    <property type="protein sequence ID" value="VDK23706.1"/>
    <property type="molecule type" value="Genomic_DNA"/>
</dbReference>
<dbReference type="AlphaFoldDB" id="A0A0M3JAD3"/>
<dbReference type="GO" id="GO:1990904">
    <property type="term" value="C:ribonucleoprotein complex"/>
    <property type="evidence" value="ECO:0007669"/>
    <property type="project" value="TreeGrafter"/>
</dbReference>
<keyword evidence="5" id="KW-0067">ATP-binding</keyword>
<dbReference type="GO" id="GO:0016887">
    <property type="term" value="F:ATP hydrolysis activity"/>
    <property type="evidence" value="ECO:0007669"/>
    <property type="project" value="TreeGrafter"/>
</dbReference>
<organism evidence="10">
    <name type="scientific">Anisakis simplex</name>
    <name type="common">Herring worm</name>
    <dbReference type="NCBI Taxonomy" id="6269"/>
    <lineage>
        <taxon>Eukaryota</taxon>
        <taxon>Metazoa</taxon>
        <taxon>Ecdysozoa</taxon>
        <taxon>Nematoda</taxon>
        <taxon>Chromadorea</taxon>
        <taxon>Rhabditida</taxon>
        <taxon>Spirurina</taxon>
        <taxon>Ascaridomorpha</taxon>
        <taxon>Ascaridoidea</taxon>
        <taxon>Anisakidae</taxon>
        <taxon>Anisakis</taxon>
        <taxon>Anisakis simplex complex</taxon>
    </lineage>
</organism>
<evidence type="ECO:0000256" key="3">
    <source>
        <dbReference type="ARBA" id="ARBA00022801"/>
    </source>
</evidence>
<dbReference type="InterPro" id="IPR048333">
    <property type="entry name" value="HA2_WH"/>
</dbReference>
<evidence type="ECO:0000256" key="6">
    <source>
        <dbReference type="SAM" id="Phobius"/>
    </source>
</evidence>
<dbReference type="GO" id="GO:0005730">
    <property type="term" value="C:nucleolus"/>
    <property type="evidence" value="ECO:0007669"/>
    <property type="project" value="TreeGrafter"/>
</dbReference>
<accession>A0A0M3JAD3</accession>
<evidence type="ECO:0000256" key="1">
    <source>
        <dbReference type="ARBA" id="ARBA00008792"/>
    </source>
</evidence>
<dbReference type="PANTHER" id="PTHR18934">
    <property type="entry name" value="ATP-DEPENDENT RNA HELICASE"/>
    <property type="match status" value="1"/>
</dbReference>
<dbReference type="OrthoDB" id="5600252at2759"/>
<keyword evidence="4" id="KW-0347">Helicase</keyword>